<sequence>MVQHHPEMNLVLHPFLKPLPLFPQSASIYLRIKRQKTVFFVETTPQETVLQLKQKLFNILNREKQVKDMKLEVKQPGKQATAPPTYATLEDSAVLETLGLENDGELFLTFWIPGESNAADGKWEPVDVPEFDPLGDEVEEVPDESEKGKGKTSA</sequence>
<comment type="caution">
    <text evidence="2">The sequence shown here is derived from an EMBL/GenBank/DDBJ whole genome shotgun (WGS) entry which is preliminary data.</text>
</comment>
<proteinExistence type="predicted"/>
<feature type="compositionally biased region" description="Acidic residues" evidence="1">
    <location>
        <begin position="127"/>
        <end position="143"/>
    </location>
</feature>
<dbReference type="AlphaFoldDB" id="A0AAD5SLQ0"/>
<reference evidence="2" key="1">
    <citation type="submission" date="2020-05" db="EMBL/GenBank/DDBJ databases">
        <title>Phylogenomic resolution of chytrid fungi.</title>
        <authorList>
            <person name="Stajich J.E."/>
            <person name="Amses K."/>
            <person name="Simmons R."/>
            <person name="Seto K."/>
            <person name="Myers J."/>
            <person name="Bonds A."/>
            <person name="Quandt C.A."/>
            <person name="Barry K."/>
            <person name="Liu P."/>
            <person name="Grigoriev I."/>
            <person name="Longcore J.E."/>
            <person name="James T.Y."/>
        </authorList>
    </citation>
    <scope>NUCLEOTIDE SEQUENCE</scope>
    <source>
        <strain evidence="2">JEL0318</strain>
    </source>
</reference>
<dbReference type="Proteomes" id="UP001212841">
    <property type="component" value="Unassembled WGS sequence"/>
</dbReference>
<dbReference type="PANTHER" id="PTHR47725">
    <property type="entry name" value="OS03G0364000 PROTEIN"/>
    <property type="match status" value="1"/>
</dbReference>
<dbReference type="SUPFAM" id="SSF54236">
    <property type="entry name" value="Ubiquitin-like"/>
    <property type="match status" value="1"/>
</dbReference>
<evidence type="ECO:0008006" key="4">
    <source>
        <dbReference type="Google" id="ProtNLM"/>
    </source>
</evidence>
<dbReference type="EMBL" id="JADGJD010000006">
    <property type="protein sequence ID" value="KAJ3057296.1"/>
    <property type="molecule type" value="Genomic_DNA"/>
</dbReference>
<evidence type="ECO:0000256" key="1">
    <source>
        <dbReference type="SAM" id="MobiDB-lite"/>
    </source>
</evidence>
<organism evidence="2 3">
    <name type="scientific">Rhizophlyctis rosea</name>
    <dbReference type="NCBI Taxonomy" id="64517"/>
    <lineage>
        <taxon>Eukaryota</taxon>
        <taxon>Fungi</taxon>
        <taxon>Fungi incertae sedis</taxon>
        <taxon>Chytridiomycota</taxon>
        <taxon>Chytridiomycota incertae sedis</taxon>
        <taxon>Chytridiomycetes</taxon>
        <taxon>Rhizophlyctidales</taxon>
        <taxon>Rhizophlyctidaceae</taxon>
        <taxon>Rhizophlyctis</taxon>
    </lineage>
</organism>
<protein>
    <recommendedName>
        <fullName evidence="4">Ubiquitin-like domain-containing protein</fullName>
    </recommendedName>
</protein>
<dbReference type="PANTHER" id="PTHR47725:SF2">
    <property type="entry name" value="UBIQUITIN-LIKE DOMAIN-CONTAINING PROTEIN"/>
    <property type="match status" value="1"/>
</dbReference>
<gene>
    <name evidence="2" type="ORF">HK097_009249</name>
</gene>
<evidence type="ECO:0000313" key="2">
    <source>
        <dbReference type="EMBL" id="KAJ3057296.1"/>
    </source>
</evidence>
<dbReference type="InterPro" id="IPR029071">
    <property type="entry name" value="Ubiquitin-like_domsf"/>
</dbReference>
<accession>A0AAD5SLQ0</accession>
<feature type="region of interest" description="Disordered" evidence="1">
    <location>
        <begin position="117"/>
        <end position="154"/>
    </location>
</feature>
<feature type="compositionally biased region" description="Basic and acidic residues" evidence="1">
    <location>
        <begin position="144"/>
        <end position="154"/>
    </location>
</feature>
<name>A0AAD5SLQ0_9FUNG</name>
<evidence type="ECO:0000313" key="3">
    <source>
        <dbReference type="Proteomes" id="UP001212841"/>
    </source>
</evidence>
<dbReference type="Gene3D" id="3.10.20.90">
    <property type="entry name" value="Phosphatidylinositol 3-kinase Catalytic Subunit, Chain A, domain 1"/>
    <property type="match status" value="1"/>
</dbReference>
<keyword evidence="3" id="KW-1185">Reference proteome</keyword>
<dbReference type="CDD" id="cd17039">
    <property type="entry name" value="Ubl_ubiquitin_like"/>
    <property type="match status" value="1"/>
</dbReference>